<accession>A0ABS5BYT9</accession>
<dbReference type="Gene3D" id="1.10.443.10">
    <property type="entry name" value="Intergrase catalytic core"/>
    <property type="match status" value="1"/>
</dbReference>
<reference evidence="4 5" key="1">
    <citation type="submission" date="2021-04" db="EMBL/GenBank/DDBJ databases">
        <authorList>
            <person name="Ivanova A."/>
        </authorList>
    </citation>
    <scope>NUCLEOTIDE SEQUENCE [LARGE SCALE GENOMIC DNA]</scope>
    <source>
        <strain evidence="4 5">G18</strain>
    </source>
</reference>
<evidence type="ECO:0000256" key="1">
    <source>
        <dbReference type="ARBA" id="ARBA00023125"/>
    </source>
</evidence>
<name>A0ABS5BYT9_9BACT</name>
<keyword evidence="2" id="KW-0233">DNA recombination</keyword>
<dbReference type="InterPro" id="IPR002104">
    <property type="entry name" value="Integrase_catalytic"/>
</dbReference>
<dbReference type="SUPFAM" id="SSF56349">
    <property type="entry name" value="DNA breaking-rejoining enzymes"/>
    <property type="match status" value="1"/>
</dbReference>
<gene>
    <name evidence="4" type="ORF">J8F10_24460</name>
</gene>
<feature type="domain" description="Tyr recombinase" evidence="3">
    <location>
        <begin position="158"/>
        <end position="334"/>
    </location>
</feature>
<dbReference type="Pfam" id="PF00589">
    <property type="entry name" value="Phage_integrase"/>
    <property type="match status" value="1"/>
</dbReference>
<keyword evidence="5" id="KW-1185">Reference proteome</keyword>
<dbReference type="PANTHER" id="PTHR30349:SF94">
    <property type="entry name" value="INTEGRASE_RECOMBINASE HI_1414-RELATED"/>
    <property type="match status" value="1"/>
</dbReference>
<organism evidence="4 5">
    <name type="scientific">Gemmata palustris</name>
    <dbReference type="NCBI Taxonomy" id="2822762"/>
    <lineage>
        <taxon>Bacteria</taxon>
        <taxon>Pseudomonadati</taxon>
        <taxon>Planctomycetota</taxon>
        <taxon>Planctomycetia</taxon>
        <taxon>Gemmatales</taxon>
        <taxon>Gemmataceae</taxon>
        <taxon>Gemmata</taxon>
    </lineage>
</organism>
<evidence type="ECO:0000256" key="2">
    <source>
        <dbReference type="ARBA" id="ARBA00023172"/>
    </source>
</evidence>
<dbReference type="RefSeq" id="WP_210658385.1">
    <property type="nucleotide sequence ID" value="NZ_JAGKQQ010000001.1"/>
</dbReference>
<evidence type="ECO:0000259" key="3">
    <source>
        <dbReference type="PROSITE" id="PS51898"/>
    </source>
</evidence>
<dbReference type="InterPro" id="IPR050090">
    <property type="entry name" value="Tyrosine_recombinase_XerCD"/>
</dbReference>
<dbReference type="InterPro" id="IPR013762">
    <property type="entry name" value="Integrase-like_cat_sf"/>
</dbReference>
<sequence length="342" mass="39109">MARTPKPWFRADRNAYFVTINGDRHNLGSDKAEADRLFHELMAVKDLPAPTVPTGPTTVEIFDKFLDWCEKHREKRTFEWYRDHIQDFLNFSPAVCRQPVADLKPFHVVEWADSHEDWGPAYRRGGIVAIQRPFNWGEKLGYIPATPIKHIEKPKPNRRENAVSPADWKKIKAHYPPGDPFALLLEFSWESGCRPQESKRIEARHVEFGRERVVFPAEEAKGKKRPRVIHLTPPARLILAVLVRDNPTGPVFLNEDGVPWTAQAMSCRFGRLKKHFGIKFAAYDFRHGFCERLLESGADHLTVAELLGHADGKMVATTYSHLHTADRHLRDTLKKASGDASA</sequence>
<dbReference type="PROSITE" id="PS51898">
    <property type="entry name" value="TYR_RECOMBINASE"/>
    <property type="match status" value="1"/>
</dbReference>
<evidence type="ECO:0000313" key="4">
    <source>
        <dbReference type="EMBL" id="MBP3958415.1"/>
    </source>
</evidence>
<dbReference type="Proteomes" id="UP000676565">
    <property type="component" value="Unassembled WGS sequence"/>
</dbReference>
<comment type="caution">
    <text evidence="4">The sequence shown here is derived from an EMBL/GenBank/DDBJ whole genome shotgun (WGS) entry which is preliminary data.</text>
</comment>
<evidence type="ECO:0000313" key="5">
    <source>
        <dbReference type="Proteomes" id="UP000676565"/>
    </source>
</evidence>
<dbReference type="EMBL" id="JAGKQQ010000001">
    <property type="protein sequence ID" value="MBP3958415.1"/>
    <property type="molecule type" value="Genomic_DNA"/>
</dbReference>
<keyword evidence="1" id="KW-0238">DNA-binding</keyword>
<dbReference type="Gene3D" id="1.10.150.130">
    <property type="match status" value="1"/>
</dbReference>
<proteinExistence type="predicted"/>
<protein>
    <submittedName>
        <fullName evidence="4">Tyrosine-type recombinase/integrase</fullName>
    </submittedName>
</protein>
<dbReference type="InterPro" id="IPR011010">
    <property type="entry name" value="DNA_brk_join_enz"/>
</dbReference>
<dbReference type="PANTHER" id="PTHR30349">
    <property type="entry name" value="PHAGE INTEGRASE-RELATED"/>
    <property type="match status" value="1"/>
</dbReference>
<dbReference type="InterPro" id="IPR010998">
    <property type="entry name" value="Integrase_recombinase_N"/>
</dbReference>